<reference evidence="3 4" key="1">
    <citation type="submission" date="2021-03" db="EMBL/GenBank/DDBJ databases">
        <title>Genomic Encyclopedia of Type Strains, Phase IV (KMG-IV): sequencing the most valuable type-strain genomes for metagenomic binning, comparative biology and taxonomic classification.</title>
        <authorList>
            <person name="Goeker M."/>
        </authorList>
    </citation>
    <scope>NUCLEOTIDE SEQUENCE [LARGE SCALE GENOMIC DNA]</scope>
    <source>
        <strain evidence="3 4">DSM 15596</strain>
    </source>
</reference>
<dbReference type="InterPro" id="IPR003675">
    <property type="entry name" value="Rce1/LyrA-like_dom"/>
</dbReference>
<proteinExistence type="predicted"/>
<feature type="domain" description="CAAX prenyl protease 2/Lysostaphin resistance protein A-like" evidence="2">
    <location>
        <begin position="145"/>
        <end position="237"/>
    </location>
</feature>
<feature type="transmembrane region" description="Helical" evidence="1">
    <location>
        <begin position="72"/>
        <end position="91"/>
    </location>
</feature>
<sequence length="246" mass="27113">MLEQFMDYSLRIMPGILLLIMAYLLLPKQTVEARLFILVLGFILIRDAMTPLGFWKLGATGQTVWLRFLDDGWLLVTLGMMSLILTFSIVVTNKPLLNLLFWCGKGKAASVFAGMLGALIVVLPFALIYSFIDLEERGGAVPPYVLLPLLFMALAGNFMEEVLFRGYLQGYFERISGPMKAAVISAILFATGHIFLALTVTDIGGPILLFTLYEGIVCAYVRMKYGILPSTLTHGLAIFTLASGLI</sequence>
<keyword evidence="1" id="KW-0472">Membrane</keyword>
<feature type="transmembrane region" description="Helical" evidence="1">
    <location>
        <begin position="179"/>
        <end position="197"/>
    </location>
</feature>
<evidence type="ECO:0000259" key="2">
    <source>
        <dbReference type="Pfam" id="PF02517"/>
    </source>
</evidence>
<keyword evidence="4" id="KW-1185">Reference proteome</keyword>
<feature type="transmembrane region" description="Helical" evidence="1">
    <location>
        <begin position="33"/>
        <end position="52"/>
    </location>
</feature>
<evidence type="ECO:0000256" key="1">
    <source>
        <dbReference type="SAM" id="Phobius"/>
    </source>
</evidence>
<keyword evidence="1" id="KW-0812">Transmembrane</keyword>
<keyword evidence="3" id="KW-0378">Hydrolase</keyword>
<evidence type="ECO:0000313" key="4">
    <source>
        <dbReference type="Proteomes" id="UP000706926"/>
    </source>
</evidence>
<comment type="caution">
    <text evidence="3">The sequence shown here is derived from an EMBL/GenBank/DDBJ whole genome shotgun (WGS) entry which is preliminary data.</text>
</comment>
<dbReference type="Pfam" id="PF02517">
    <property type="entry name" value="Rce1-like"/>
    <property type="match status" value="1"/>
</dbReference>
<protein>
    <submittedName>
        <fullName evidence="3">Membrane protease YdiL (CAAX protease family)</fullName>
    </submittedName>
</protein>
<dbReference type="GeneID" id="95405128"/>
<dbReference type="Proteomes" id="UP000706926">
    <property type="component" value="Unassembled WGS sequence"/>
</dbReference>
<feature type="transmembrane region" description="Helical" evidence="1">
    <location>
        <begin position="6"/>
        <end position="26"/>
    </location>
</feature>
<keyword evidence="1" id="KW-1133">Transmembrane helix</keyword>
<evidence type="ECO:0000313" key="3">
    <source>
        <dbReference type="EMBL" id="MBP1894071.1"/>
    </source>
</evidence>
<dbReference type="EMBL" id="JAGGKI010000007">
    <property type="protein sequence ID" value="MBP1894071.1"/>
    <property type="molecule type" value="Genomic_DNA"/>
</dbReference>
<feature type="transmembrane region" description="Helical" evidence="1">
    <location>
        <begin position="111"/>
        <end position="132"/>
    </location>
</feature>
<feature type="transmembrane region" description="Helical" evidence="1">
    <location>
        <begin position="144"/>
        <end position="167"/>
    </location>
</feature>
<name>A0ABS4FCV4_9BACL</name>
<dbReference type="GO" id="GO:0008233">
    <property type="term" value="F:peptidase activity"/>
    <property type="evidence" value="ECO:0007669"/>
    <property type="project" value="UniProtKB-KW"/>
</dbReference>
<keyword evidence="3" id="KW-0645">Protease</keyword>
<dbReference type="GO" id="GO:0006508">
    <property type="term" value="P:proteolysis"/>
    <property type="evidence" value="ECO:0007669"/>
    <property type="project" value="UniProtKB-KW"/>
</dbReference>
<organism evidence="3 4">
    <name type="scientific">Paenibacillus lactis</name>
    <dbReference type="NCBI Taxonomy" id="228574"/>
    <lineage>
        <taxon>Bacteria</taxon>
        <taxon>Bacillati</taxon>
        <taxon>Bacillota</taxon>
        <taxon>Bacilli</taxon>
        <taxon>Bacillales</taxon>
        <taxon>Paenibacillaceae</taxon>
        <taxon>Paenibacillus</taxon>
    </lineage>
</organism>
<accession>A0ABS4FCV4</accession>
<dbReference type="RefSeq" id="WP_007131317.1">
    <property type="nucleotide sequence ID" value="NZ_BOSA01000003.1"/>
</dbReference>
<gene>
    <name evidence="3" type="ORF">J2Z18_003174</name>
</gene>